<reference evidence="5" key="1">
    <citation type="submission" date="2015-02" db="EMBL/GenBank/DDBJ databases">
        <title>Genome sequencing for Strongylocentrotus purpuratus.</title>
        <authorList>
            <person name="Murali S."/>
            <person name="Liu Y."/>
            <person name="Vee V."/>
            <person name="English A."/>
            <person name="Wang M."/>
            <person name="Skinner E."/>
            <person name="Han Y."/>
            <person name="Muzny D.M."/>
            <person name="Worley K.C."/>
            <person name="Gibbs R.A."/>
        </authorList>
    </citation>
    <scope>NUCLEOTIDE SEQUENCE</scope>
</reference>
<feature type="chain" id="PRO_5029731402" evidence="3">
    <location>
        <begin position="20"/>
        <end position="433"/>
    </location>
</feature>
<keyword evidence="5" id="KW-1185">Reference proteome</keyword>
<keyword evidence="2" id="KW-0472">Membrane</keyword>
<dbReference type="EnsemblMetazoa" id="XM_011681601">
    <property type="protein sequence ID" value="XP_011679903"/>
    <property type="gene ID" value="LOC105445721"/>
</dbReference>
<dbReference type="AlphaFoldDB" id="A0A7M7LWH8"/>
<feature type="region of interest" description="Disordered" evidence="1">
    <location>
        <begin position="373"/>
        <end position="433"/>
    </location>
</feature>
<keyword evidence="3" id="KW-0732">Signal</keyword>
<evidence type="ECO:0000256" key="1">
    <source>
        <dbReference type="SAM" id="MobiDB-lite"/>
    </source>
</evidence>
<name>A0A7M7LWH8_STRPU</name>
<accession>A0A7M7LWH8</accession>
<evidence type="ECO:0000313" key="5">
    <source>
        <dbReference type="Proteomes" id="UP000007110"/>
    </source>
</evidence>
<dbReference type="SUPFAM" id="SSF82895">
    <property type="entry name" value="TSP-1 type 1 repeat"/>
    <property type="match status" value="1"/>
</dbReference>
<dbReference type="InterPro" id="IPR036383">
    <property type="entry name" value="TSP1_rpt_sf"/>
</dbReference>
<evidence type="ECO:0000313" key="4">
    <source>
        <dbReference type="EnsemblMetazoa" id="XP_011679903"/>
    </source>
</evidence>
<dbReference type="PROSITE" id="PS50092">
    <property type="entry name" value="TSP1"/>
    <property type="match status" value="1"/>
</dbReference>
<feature type="compositionally biased region" description="Pro residues" evidence="1">
    <location>
        <begin position="375"/>
        <end position="386"/>
    </location>
</feature>
<dbReference type="Proteomes" id="UP000007110">
    <property type="component" value="Unassembled WGS sequence"/>
</dbReference>
<evidence type="ECO:0000256" key="2">
    <source>
        <dbReference type="SAM" id="Phobius"/>
    </source>
</evidence>
<keyword evidence="2" id="KW-1133">Transmembrane helix</keyword>
<dbReference type="OrthoDB" id="5989160at2759"/>
<sequence>MHLLWMILFSLCLLAACGASDPLDGSVDKENVGRRGVRPRPGSRRGQQIDERVISDDDADIVDDKTPGDQINSYDGDSRKSRTKSGSARDGEDADKTGRSRVRVLSAGFRRTGDSSLRPLHDPTLTDDDLNRIDDHNIENELNALTEGLGQKHDVSDNYEGLGFGDTEHDRVDTNYRDIFTTDAMDTDTHMHVGPPWSDWGHCNVSCGVGKQSRWRRCREDAERGDCNRMTGRHVEWRRCLGMECDQKTIEALGGCKDQLMMSLLIGVLIGAIASVTLSGIISCLYYCYKNPIQWKCRDLCPEWCTNPCAGCTDRCTECCREWCDPYTGCCAGCGGPCLCCWCQPCCDPHAQQERMYYNKQMRMNNAYQHHNLGPPGPYKRPPAPLPRESVKRKPYYEDPEYAEIDQFYQDSPRKKHREKQREKQKQNYVKFT</sequence>
<evidence type="ECO:0000256" key="3">
    <source>
        <dbReference type="SAM" id="SignalP"/>
    </source>
</evidence>
<dbReference type="Gene3D" id="2.20.100.10">
    <property type="entry name" value="Thrombospondin type-1 (TSP1) repeat"/>
    <property type="match status" value="1"/>
</dbReference>
<protein>
    <submittedName>
        <fullName evidence="4">Uncharacterized protein</fullName>
    </submittedName>
</protein>
<reference evidence="4" key="2">
    <citation type="submission" date="2021-01" db="UniProtKB">
        <authorList>
            <consortium name="EnsemblMetazoa"/>
        </authorList>
    </citation>
    <scope>IDENTIFICATION</scope>
</reference>
<dbReference type="InParanoid" id="A0A7M7LWH8"/>
<proteinExistence type="predicted"/>
<dbReference type="GeneID" id="105445721"/>
<feature type="signal peptide" evidence="3">
    <location>
        <begin position="1"/>
        <end position="19"/>
    </location>
</feature>
<feature type="transmembrane region" description="Helical" evidence="2">
    <location>
        <begin position="260"/>
        <end position="289"/>
    </location>
</feature>
<dbReference type="InterPro" id="IPR000884">
    <property type="entry name" value="TSP1_rpt"/>
</dbReference>
<feature type="compositionally biased region" description="Basic and acidic residues" evidence="1">
    <location>
        <begin position="87"/>
        <end position="98"/>
    </location>
</feature>
<dbReference type="KEGG" id="spu:105445721"/>
<keyword evidence="2" id="KW-0812">Transmembrane</keyword>
<feature type="region of interest" description="Disordered" evidence="1">
    <location>
        <begin position="24"/>
        <end position="123"/>
    </location>
</feature>
<organism evidence="4 5">
    <name type="scientific">Strongylocentrotus purpuratus</name>
    <name type="common">Purple sea urchin</name>
    <dbReference type="NCBI Taxonomy" id="7668"/>
    <lineage>
        <taxon>Eukaryota</taxon>
        <taxon>Metazoa</taxon>
        <taxon>Echinodermata</taxon>
        <taxon>Eleutherozoa</taxon>
        <taxon>Echinozoa</taxon>
        <taxon>Echinoidea</taxon>
        <taxon>Euechinoidea</taxon>
        <taxon>Echinacea</taxon>
        <taxon>Camarodonta</taxon>
        <taxon>Echinidea</taxon>
        <taxon>Strongylocentrotidae</taxon>
        <taxon>Strongylocentrotus</taxon>
    </lineage>
</organism>
<dbReference type="RefSeq" id="XP_011679903.2">
    <property type="nucleotide sequence ID" value="XM_011681601.2"/>
</dbReference>